<organism evidence="4 5">
    <name type="scientific">Bemisia tabaci</name>
    <name type="common">Sweetpotato whitefly</name>
    <name type="synonym">Aleurodes tabaci</name>
    <dbReference type="NCBI Taxonomy" id="7038"/>
    <lineage>
        <taxon>Eukaryota</taxon>
        <taxon>Metazoa</taxon>
        <taxon>Ecdysozoa</taxon>
        <taxon>Arthropoda</taxon>
        <taxon>Hexapoda</taxon>
        <taxon>Insecta</taxon>
        <taxon>Pterygota</taxon>
        <taxon>Neoptera</taxon>
        <taxon>Paraneoptera</taxon>
        <taxon>Hemiptera</taxon>
        <taxon>Sternorrhyncha</taxon>
        <taxon>Aleyrodoidea</taxon>
        <taxon>Aleyrodidae</taxon>
        <taxon>Aleyrodinae</taxon>
        <taxon>Bemisia</taxon>
    </lineage>
</organism>
<dbReference type="AlphaFoldDB" id="A0A9P0AJ45"/>
<proteinExistence type="predicted"/>
<evidence type="ECO:0000313" key="5">
    <source>
        <dbReference type="Proteomes" id="UP001152759"/>
    </source>
</evidence>
<evidence type="ECO:0000313" key="4">
    <source>
        <dbReference type="EMBL" id="CAH0394168.1"/>
    </source>
</evidence>
<protein>
    <recommendedName>
        <fullName evidence="1">HEAT repeat-containing protein 6</fullName>
    </recommendedName>
</protein>
<dbReference type="Pfam" id="PF13251">
    <property type="entry name" value="DUF4042"/>
    <property type="match status" value="1"/>
</dbReference>
<dbReference type="PANTHER" id="PTHR13366">
    <property type="entry name" value="MALARIA ANTIGEN-RELATED"/>
    <property type="match status" value="1"/>
</dbReference>
<evidence type="ECO:0000256" key="2">
    <source>
        <dbReference type="SAM" id="MobiDB-lite"/>
    </source>
</evidence>
<gene>
    <name evidence="4" type="ORF">BEMITA_LOCUS12497</name>
</gene>
<accession>A0A9P0AJ45</accession>
<dbReference type="InterPro" id="IPR025283">
    <property type="entry name" value="DUF4042"/>
</dbReference>
<dbReference type="KEGG" id="btab:109043250"/>
<dbReference type="Proteomes" id="UP001152759">
    <property type="component" value="Chromosome 8"/>
</dbReference>
<sequence length="1005" mass="112116">MSSPPFQIQKFENCVKKLSSIVNFRSKGDGLIISEILDELNSLDFNIISVKPEKAALSIHHLCSLVSSSDEALAAKCCRLIVSYVLKQNVQIGGSILSLSVHWCLEAIKYAETFPALCNLLQGLEALLRSNNLNDLDSVPNLVEYLLQPLDTNVKLSNSTEVRLFQLKCLQNLSSHLSPQQADLVLAHVSEFMQNTQITSNDDFYLSEVFLSGLELMRQLCSDEWLSSNLGRVLGVCICFASYGLPNVEFHHPSTLYPSPGYQYQPPAEKSANKKGNKVRLRKRKKLKEDGKSEEADHEACFPGINFGPKGTLGALTSDSDSSDVEYRDFRVGLKLKKLQLRVRMTALLLLLKITEMVDFKEIFGYWTALFRGNLSLLNVLIKDSSVRMTPVITTVIYTLLSNSKLFLAQAQQSERNETAAFTPFSATLAELLCYIHNQFNVAIKQFLSVHRFPALLHCVSSLIMNTPYHRLKPGLITELLRNIYSALHHKETDVAVAAITCISTIAAIDPKTEEQEQLFLCGKPPNFQDMIPTVDEPWIISQAIQSLEAKKEVTPIQVEYLQLIKVLAKNNHKIFSEKVIESLLAVLVRNLQEEDNAVVQLHSVNVVEQISAYLQLAGLKDLSLNLWNSLLGGPLIPLFQQVKGQLPAAACDCLTALGSSTFSELDSRLQSLCVSLIFGCAGHEEPTVRAAAIQVIGTFLSYPSLVSDVQFVSDASKSVVDLMTDKSLFVRMKASWALANLSDIFLVESSMKSCLVISPLLKTCMNAAQDHDKVKWHGVRALGNILRVISDSELETLQKEDIITATSILITNASSSSLMKVRWNACYAIGNLLKNSYLHSYSADWQSNVFKVLSNLALECSNFKVRLTACAALVSVPSRELYKEHYLPLWPTFIQALENSQSITDFTEYKHQHNLIDQICLSISYLAKLCRPEDLDHIEEILIVNSEMLKDNFVKFHNRVVPEKSSELSEATSYLLSLLDSGDVSKRRSETICILISLFTNDVI</sequence>
<keyword evidence="5" id="KW-1185">Reference proteome</keyword>
<dbReference type="InterPro" id="IPR011989">
    <property type="entry name" value="ARM-like"/>
</dbReference>
<feature type="region of interest" description="Disordered" evidence="2">
    <location>
        <begin position="261"/>
        <end position="293"/>
    </location>
</feature>
<dbReference type="SUPFAM" id="SSF48371">
    <property type="entry name" value="ARM repeat"/>
    <property type="match status" value="2"/>
</dbReference>
<name>A0A9P0AJ45_BEMTA</name>
<feature type="domain" description="DUF4042" evidence="3">
    <location>
        <begin position="342"/>
        <end position="515"/>
    </location>
</feature>
<feature type="compositionally biased region" description="Basic residues" evidence="2">
    <location>
        <begin position="273"/>
        <end position="286"/>
    </location>
</feature>
<dbReference type="Gene3D" id="1.25.10.10">
    <property type="entry name" value="Leucine-rich Repeat Variant"/>
    <property type="match status" value="2"/>
</dbReference>
<evidence type="ECO:0000259" key="3">
    <source>
        <dbReference type="Pfam" id="PF13251"/>
    </source>
</evidence>
<dbReference type="EMBL" id="OU963869">
    <property type="protein sequence ID" value="CAH0394168.1"/>
    <property type="molecule type" value="Genomic_DNA"/>
</dbReference>
<evidence type="ECO:0000256" key="1">
    <source>
        <dbReference type="ARBA" id="ARBA00015263"/>
    </source>
</evidence>
<dbReference type="InterPro" id="IPR052107">
    <property type="entry name" value="HEAT6"/>
</dbReference>
<reference evidence="4" key="1">
    <citation type="submission" date="2021-12" db="EMBL/GenBank/DDBJ databases">
        <authorList>
            <person name="King R."/>
        </authorList>
    </citation>
    <scope>NUCLEOTIDE SEQUENCE</scope>
</reference>
<dbReference type="InterPro" id="IPR016024">
    <property type="entry name" value="ARM-type_fold"/>
</dbReference>
<dbReference type="PANTHER" id="PTHR13366:SF0">
    <property type="entry name" value="HEAT REPEAT-CONTAINING PROTEIN 6"/>
    <property type="match status" value="1"/>
</dbReference>